<accession>A0ABQ2JMB4</accession>
<evidence type="ECO:0000313" key="3">
    <source>
        <dbReference type="Proteomes" id="UP000605099"/>
    </source>
</evidence>
<organism evidence="2 3">
    <name type="scientific">Novosphingobium indicum</name>
    <dbReference type="NCBI Taxonomy" id="462949"/>
    <lineage>
        <taxon>Bacteria</taxon>
        <taxon>Pseudomonadati</taxon>
        <taxon>Pseudomonadota</taxon>
        <taxon>Alphaproteobacteria</taxon>
        <taxon>Sphingomonadales</taxon>
        <taxon>Sphingomonadaceae</taxon>
        <taxon>Novosphingobium</taxon>
    </lineage>
</organism>
<keyword evidence="1" id="KW-0472">Membrane</keyword>
<protein>
    <recommendedName>
        <fullName evidence="4">Tight adherence protein TadE</fullName>
    </recommendedName>
</protein>
<dbReference type="EMBL" id="BMLK01000007">
    <property type="protein sequence ID" value="GGN48901.1"/>
    <property type="molecule type" value="Genomic_DNA"/>
</dbReference>
<sequence length="221" mass="24384">MTRLFAFLSRLRKDQSGVAITEAALILPFFLGAGLWGIELANYSLTTMKVGQLAVHVADNASRIGDISTLENRKIYEADIGDLLEGVSLQAGGRMDLYDHGRIIVSSVEVNGDGNQYIHWQRCMGTYQKDSSYGKQGEVLTDGIGPTGRKVFALDGEAVIFVEMQYEYQPLISASLVGKTAIRSIASYTVRSSRDLSQVYQVNPYKPDPVYSCDKYENAFS</sequence>
<evidence type="ECO:0008006" key="4">
    <source>
        <dbReference type="Google" id="ProtNLM"/>
    </source>
</evidence>
<evidence type="ECO:0000313" key="2">
    <source>
        <dbReference type="EMBL" id="GGN48901.1"/>
    </source>
</evidence>
<comment type="caution">
    <text evidence="2">The sequence shown here is derived from an EMBL/GenBank/DDBJ whole genome shotgun (WGS) entry which is preliminary data.</text>
</comment>
<name>A0ABQ2JMB4_9SPHN</name>
<keyword evidence="1" id="KW-1133">Transmembrane helix</keyword>
<keyword evidence="3" id="KW-1185">Reference proteome</keyword>
<dbReference type="RefSeq" id="WP_188819427.1">
    <property type="nucleotide sequence ID" value="NZ_BMLK01000007.1"/>
</dbReference>
<dbReference type="Proteomes" id="UP000605099">
    <property type="component" value="Unassembled WGS sequence"/>
</dbReference>
<feature type="transmembrane region" description="Helical" evidence="1">
    <location>
        <begin position="20"/>
        <end position="38"/>
    </location>
</feature>
<proteinExistence type="predicted"/>
<evidence type="ECO:0000256" key="1">
    <source>
        <dbReference type="SAM" id="Phobius"/>
    </source>
</evidence>
<reference evidence="3" key="1">
    <citation type="journal article" date="2019" name="Int. J. Syst. Evol. Microbiol.">
        <title>The Global Catalogue of Microorganisms (GCM) 10K type strain sequencing project: providing services to taxonomists for standard genome sequencing and annotation.</title>
        <authorList>
            <consortium name="The Broad Institute Genomics Platform"/>
            <consortium name="The Broad Institute Genome Sequencing Center for Infectious Disease"/>
            <person name="Wu L."/>
            <person name="Ma J."/>
        </authorList>
    </citation>
    <scope>NUCLEOTIDE SEQUENCE [LARGE SCALE GENOMIC DNA]</scope>
    <source>
        <strain evidence="3">CGMCC 1.6784</strain>
    </source>
</reference>
<gene>
    <name evidence="2" type="ORF">GCM10011349_18990</name>
</gene>
<keyword evidence="1" id="KW-0812">Transmembrane</keyword>